<dbReference type="AlphaFoldDB" id="A0A2W5D3P8"/>
<reference evidence="1 2" key="1">
    <citation type="submission" date="2017-08" db="EMBL/GenBank/DDBJ databases">
        <title>Infants hospitalized years apart are colonized by the same room-sourced microbial strains.</title>
        <authorList>
            <person name="Brooks B."/>
            <person name="Olm M.R."/>
            <person name="Firek B.A."/>
            <person name="Baker R."/>
            <person name="Thomas B.C."/>
            <person name="Morowitz M.J."/>
            <person name="Banfield J.F."/>
        </authorList>
    </citation>
    <scope>NUCLEOTIDE SEQUENCE [LARGE SCALE GENOMIC DNA]</scope>
    <source>
        <strain evidence="1">S2_009_000_R2_77</strain>
    </source>
</reference>
<organism evidence="1 2">
    <name type="scientific">Pseudomonas kuykendallii</name>
    <dbReference type="NCBI Taxonomy" id="1007099"/>
    <lineage>
        <taxon>Bacteria</taxon>
        <taxon>Pseudomonadati</taxon>
        <taxon>Pseudomonadota</taxon>
        <taxon>Gammaproteobacteria</taxon>
        <taxon>Pseudomonadales</taxon>
        <taxon>Pseudomonadaceae</taxon>
        <taxon>Pseudomonas</taxon>
    </lineage>
</organism>
<name>A0A2W5D3P8_9PSED</name>
<dbReference type="RefSeq" id="WP_273228708.1">
    <property type="nucleotide sequence ID" value="NZ_QFOH01000001.1"/>
</dbReference>
<comment type="caution">
    <text evidence="1">The sequence shown here is derived from an EMBL/GenBank/DDBJ whole genome shotgun (WGS) entry which is preliminary data.</text>
</comment>
<sequence>MSNWRRLLADERERLNFPDLFYRQLEAMADALLASGEVDAPEHQNMIHIAAAGREHAQDCQRKAHQVHWRNGTYQLVNAAGESPGALVGGRYVPDYTVAENDLTANGVVELTPEGLRVVCRTLRHTQASIVDLQLVTASGTHYVLHPLSVHRDGVDLPVLTDPDAFGALLDLLFASEHLGEARRAHIRQRLELSLFRVCRRCRNTLQREDCPICSGRGFLPRVTADGVLARASEEERKTC</sequence>
<dbReference type="EMBL" id="QFOH01000001">
    <property type="protein sequence ID" value="PZP26695.1"/>
    <property type="molecule type" value="Genomic_DNA"/>
</dbReference>
<proteinExistence type="predicted"/>
<protein>
    <submittedName>
        <fullName evidence="1">Uncharacterized protein</fullName>
    </submittedName>
</protein>
<dbReference type="Proteomes" id="UP000249198">
    <property type="component" value="Unassembled WGS sequence"/>
</dbReference>
<evidence type="ECO:0000313" key="1">
    <source>
        <dbReference type="EMBL" id="PZP26695.1"/>
    </source>
</evidence>
<accession>A0A2W5D3P8</accession>
<evidence type="ECO:0000313" key="2">
    <source>
        <dbReference type="Proteomes" id="UP000249198"/>
    </source>
</evidence>
<gene>
    <name evidence="1" type="ORF">DI599_00615</name>
</gene>